<comment type="caution">
    <text evidence="16">The sequence shown here is derived from an EMBL/GenBank/DDBJ whole genome shotgun (WGS) entry which is preliminary data.</text>
</comment>
<accession>A0A2V1AS16</accession>
<dbReference type="FunFam" id="1.20.990.10:FF:000010">
    <property type="entry name" value="Sulfite reductase [NADPH] flavoprotein component"/>
    <property type="match status" value="1"/>
</dbReference>
<evidence type="ECO:0000256" key="11">
    <source>
        <dbReference type="ARBA" id="ARBA00023002"/>
    </source>
</evidence>
<dbReference type="GO" id="GO:0004783">
    <property type="term" value="F:sulfite reductase (NADPH) activity"/>
    <property type="evidence" value="ECO:0007669"/>
    <property type="project" value="UniProtKB-EC"/>
</dbReference>
<dbReference type="InterPro" id="IPR017938">
    <property type="entry name" value="Riboflavin_synthase-like_b-brl"/>
</dbReference>
<keyword evidence="8" id="KW-0274">FAD</keyword>
<keyword evidence="11" id="KW-0560">Oxidoreductase</keyword>
<dbReference type="Gene3D" id="3.40.50.970">
    <property type="match status" value="1"/>
</dbReference>
<feature type="compositionally biased region" description="Low complexity" evidence="14">
    <location>
        <begin position="12"/>
        <end position="22"/>
    </location>
</feature>
<dbReference type="Proteomes" id="UP000244309">
    <property type="component" value="Unassembled WGS sequence"/>
</dbReference>
<evidence type="ECO:0000256" key="7">
    <source>
        <dbReference type="ARBA" id="ARBA00022643"/>
    </source>
</evidence>
<keyword evidence="17" id="KW-1185">Reference proteome</keyword>
<proteinExistence type="predicted"/>
<evidence type="ECO:0000256" key="13">
    <source>
        <dbReference type="ARBA" id="ARBA00059320"/>
    </source>
</evidence>
<dbReference type="SUPFAM" id="SSF52343">
    <property type="entry name" value="Ferredoxin reductase-like, C-terminal NADP-linked domain"/>
    <property type="match status" value="1"/>
</dbReference>
<dbReference type="Gene3D" id="3.40.920.10">
    <property type="entry name" value="Pyruvate-ferredoxin oxidoreductase, PFOR, domain III"/>
    <property type="match status" value="1"/>
</dbReference>
<keyword evidence="6" id="KW-0285">Flavoprotein</keyword>
<dbReference type="VEuPathDB" id="FungiDB:CXQ85_003588"/>
<evidence type="ECO:0000256" key="3">
    <source>
        <dbReference type="ARBA" id="ARBA00004774"/>
    </source>
</evidence>
<dbReference type="OrthoDB" id="1856718at2759"/>
<evidence type="ECO:0000259" key="15">
    <source>
        <dbReference type="PROSITE" id="PS51384"/>
    </source>
</evidence>
<reference evidence="16 17" key="1">
    <citation type="submission" date="2017-12" db="EMBL/GenBank/DDBJ databases">
        <title>Genome Sequence of a Multidrug-Resistant Candida haemulonii Isolate from a Patient with Chronic Leg Ulcers in Israel.</title>
        <authorList>
            <person name="Chow N.A."/>
            <person name="Gade L."/>
            <person name="Batra D."/>
            <person name="Rowe L.A."/>
            <person name="Ben-Ami R."/>
            <person name="Loparev V.N."/>
            <person name="Litvintseva A.P."/>
        </authorList>
    </citation>
    <scope>NUCLEOTIDE SEQUENCE [LARGE SCALE GENOMIC DNA]</scope>
    <source>
        <strain evidence="16 17">B11899</strain>
    </source>
</reference>
<evidence type="ECO:0000256" key="6">
    <source>
        <dbReference type="ARBA" id="ARBA00022630"/>
    </source>
</evidence>
<feature type="domain" description="FAD-binding FR-type" evidence="15">
    <location>
        <begin position="737"/>
        <end position="968"/>
    </location>
</feature>
<dbReference type="GO" id="GO:0010181">
    <property type="term" value="F:FMN binding"/>
    <property type="evidence" value="ECO:0007669"/>
    <property type="project" value="TreeGrafter"/>
</dbReference>
<dbReference type="GeneID" id="37008918"/>
<evidence type="ECO:0000256" key="9">
    <source>
        <dbReference type="ARBA" id="ARBA00022857"/>
    </source>
</evidence>
<evidence type="ECO:0000313" key="16">
    <source>
        <dbReference type="EMBL" id="PVH19731.1"/>
    </source>
</evidence>
<dbReference type="Gene3D" id="3.40.50.920">
    <property type="match status" value="1"/>
</dbReference>
<dbReference type="InterPro" id="IPR001709">
    <property type="entry name" value="Flavoprot_Pyr_Nucl_cyt_Rdtase"/>
</dbReference>
<organism evidence="16 17">
    <name type="scientific">Candidozyma haemuli</name>
    <dbReference type="NCBI Taxonomy" id="45357"/>
    <lineage>
        <taxon>Eukaryota</taxon>
        <taxon>Fungi</taxon>
        <taxon>Dikarya</taxon>
        <taxon>Ascomycota</taxon>
        <taxon>Saccharomycotina</taxon>
        <taxon>Pichiomycetes</taxon>
        <taxon>Metschnikowiaceae</taxon>
        <taxon>Candidozyma</taxon>
    </lineage>
</organism>
<dbReference type="Gene3D" id="3.40.50.80">
    <property type="entry name" value="Nucleotide-binding domain of ferredoxin-NADP reductase (FNR) module"/>
    <property type="match status" value="1"/>
</dbReference>
<comment type="function">
    <text evidence="13">This enzyme catalyzes the 6-electron reduction of sulfite to sulfide. This is one of several activities required for the biosynthesis of L-cysteine from sulfate.</text>
</comment>
<dbReference type="EMBL" id="PKFO01000002">
    <property type="protein sequence ID" value="PVH19731.1"/>
    <property type="molecule type" value="Genomic_DNA"/>
</dbReference>
<keyword evidence="9" id="KW-0521">NADP</keyword>
<keyword evidence="10" id="KW-0249">Electron transport</keyword>
<dbReference type="InterPro" id="IPR039261">
    <property type="entry name" value="FNR_nucleotide-bd"/>
</dbReference>
<dbReference type="EC" id="1.8.1.2" evidence="4"/>
<feature type="region of interest" description="Disordered" evidence="14">
    <location>
        <begin position="1"/>
        <end position="22"/>
    </location>
</feature>
<evidence type="ECO:0000256" key="4">
    <source>
        <dbReference type="ARBA" id="ARBA00012604"/>
    </source>
</evidence>
<dbReference type="AlphaFoldDB" id="A0A2V1AS16"/>
<dbReference type="SUPFAM" id="SSF52922">
    <property type="entry name" value="TK C-terminal domain-like"/>
    <property type="match status" value="1"/>
</dbReference>
<dbReference type="Pfam" id="PF00667">
    <property type="entry name" value="FAD_binding_1"/>
    <property type="match status" value="1"/>
</dbReference>
<dbReference type="Gene3D" id="2.40.30.10">
    <property type="entry name" value="Translation factors"/>
    <property type="match status" value="1"/>
</dbReference>
<dbReference type="GO" id="GO:0050660">
    <property type="term" value="F:flavin adenine dinucleotide binding"/>
    <property type="evidence" value="ECO:0007669"/>
    <property type="project" value="TreeGrafter"/>
</dbReference>
<dbReference type="InterPro" id="IPR009014">
    <property type="entry name" value="Transketo_C/PFOR_II"/>
</dbReference>
<evidence type="ECO:0000256" key="5">
    <source>
        <dbReference type="ARBA" id="ARBA00022448"/>
    </source>
</evidence>
<evidence type="ECO:0000256" key="2">
    <source>
        <dbReference type="ARBA" id="ARBA00001974"/>
    </source>
</evidence>
<comment type="pathway">
    <text evidence="3">Sulfur metabolism; hydrogen sulfide biosynthesis; hydrogen sulfide from sulfite (NADPH route): step 1/1.</text>
</comment>
<protein>
    <recommendedName>
        <fullName evidence="4">assimilatory sulfite reductase (NADPH)</fullName>
        <ecNumber evidence="4">1.8.1.2</ecNumber>
    </recommendedName>
</protein>
<feature type="compositionally biased region" description="Basic and acidic residues" evidence="14">
    <location>
        <begin position="655"/>
        <end position="677"/>
    </location>
</feature>
<dbReference type="SUPFAM" id="SSF63380">
    <property type="entry name" value="Riboflavin synthase domain-like"/>
    <property type="match status" value="1"/>
</dbReference>
<dbReference type="FunFam" id="3.40.50.80:FF:000011">
    <property type="entry name" value="Sulfite reductase flavoprotein component"/>
    <property type="match status" value="1"/>
</dbReference>
<evidence type="ECO:0000256" key="1">
    <source>
        <dbReference type="ARBA" id="ARBA00001917"/>
    </source>
</evidence>
<dbReference type="InterPro" id="IPR017927">
    <property type="entry name" value="FAD-bd_FR_type"/>
</dbReference>
<dbReference type="InterPro" id="IPR023173">
    <property type="entry name" value="NADPH_Cyt_P450_Rdtase_alpha"/>
</dbReference>
<feature type="region of interest" description="Disordered" evidence="14">
    <location>
        <begin position="649"/>
        <end position="680"/>
    </location>
</feature>
<dbReference type="PROSITE" id="PS51384">
    <property type="entry name" value="FAD_FR"/>
    <property type="match status" value="1"/>
</dbReference>
<dbReference type="Pfam" id="PF00175">
    <property type="entry name" value="NAD_binding_1"/>
    <property type="match status" value="1"/>
</dbReference>
<keyword evidence="7" id="KW-0288">FMN</keyword>
<evidence type="ECO:0000313" key="17">
    <source>
        <dbReference type="Proteomes" id="UP000244309"/>
    </source>
</evidence>
<comment type="cofactor">
    <cofactor evidence="2">
        <name>FAD</name>
        <dbReference type="ChEBI" id="CHEBI:57692"/>
    </cofactor>
</comment>
<evidence type="ECO:0000256" key="12">
    <source>
        <dbReference type="ARBA" id="ARBA00052219"/>
    </source>
</evidence>
<sequence>MSPHAIPNGVKSPASASEASSSSTHVVKANPFGASVDPHLVKNTAYTSPATIISQSVYALASSIFSYETVGAPNLVDAHLQLWASHFKRQNAVGVVPPFHRFEPRAGSANAILGYAASNISSTGPHTAVLGANALPYMQPTLAVAAKLPLSLNVSAIDFDTATSSLVSNYSTPLAVARNLGFPVVGPVDSHSALELQYTTVLSHFLAALIKGPSLHVFDGPEFARLFAKYEDILSVADVGRLYQQLVSSVAHGDLSLEKAVDTAFETFNKVAGTNLKPFEYVGHANPETVFVAFGAHEATELAGVISKASTTSPVGLVKVRVPFPFNQEQFVASVPSSARKVIVVSAETGSTLKADVAAALFIGGRFGSVTVDEFVHPANFVWAPIPTLKVISEYEASVDPAVVLATTVSAPPAQITANTSPEGSYLFWARDNSDTVETASKLALSLSLDDSKNVAFRNKFDTTVAGGIAQSQIVSAAKNSSASTSVDAADVVLIEDVSILNHYDVLATAKPGAKIILANHKKINNNIEQDFVEKLPLDFKRTLAKSRSSLTVIDFSLIEELDAVSDSTKGFSADFLTQVAFWRASLPELDGFIVNKLLQANGNDFELLAAVLDKFVATVDEKNALKPVEIPEEWVDLEDVVPEAQIETEEVDEKAEKEDHIGDTKSEKEAEEKKEAEEEAVPLPFFPTESSFFPNPRTEVTGAEDNFHKGKSDAAIKLAFPEAYSLKKDLRPDLPVQNFVVKVQENKRLTPSEYSRNIFHIEFDVTGTGLKYEIGEALGIHGRNNSEHVESFLEFYGVDGDSLVEVTNRDDISLLEVRSARQALTDNVDFLGKPPKRFYESLAPYATDEKEKAALEKLASGAGAEELKKRQEVDFSSYVDILEEFKSARPAFDELVKIIAPLKRREYSIASSQKMHPNAVHLLIVVVDWVDSKGRTRYGHCSKYLSDLRIGDELVVSVKPSVMKLPKLPEQPIVMSGLGTGLAPFKAFIEEKIWQQQQGHKIGEIYLYMGSRHKKEEYLYGELWEAYKDAGVLTHIGAAFSRDQPQKIYIQDKIRSSIEDLTDAIVKKEGSFYLCGPTWPVPDITACLEDIVKNGAKRAGEEIKDVAKVVEDMKEDGRYILEVY</sequence>
<gene>
    <name evidence="16" type="ORF">CXQ85_003588</name>
</gene>
<evidence type="ECO:0000256" key="8">
    <source>
        <dbReference type="ARBA" id="ARBA00022827"/>
    </source>
</evidence>
<dbReference type="CDD" id="cd06207">
    <property type="entry name" value="CyPoR_like"/>
    <property type="match status" value="1"/>
</dbReference>
<dbReference type="PRINTS" id="PR00371">
    <property type="entry name" value="FPNCR"/>
</dbReference>
<dbReference type="InterPro" id="IPR003097">
    <property type="entry name" value="CysJ-like_FAD-binding"/>
</dbReference>
<dbReference type="GO" id="GO:0005829">
    <property type="term" value="C:cytosol"/>
    <property type="evidence" value="ECO:0007669"/>
    <property type="project" value="TreeGrafter"/>
</dbReference>
<dbReference type="InterPro" id="IPR001433">
    <property type="entry name" value="OxRdtase_FAD/NAD-bd"/>
</dbReference>
<name>A0A2V1AS16_9ASCO</name>
<comment type="cofactor">
    <cofactor evidence="1">
        <name>FMN</name>
        <dbReference type="ChEBI" id="CHEBI:58210"/>
    </cofactor>
</comment>
<dbReference type="STRING" id="45357.A0A2V1AS16"/>
<dbReference type="InterPro" id="IPR002869">
    <property type="entry name" value="Pyrv_flavodox_OxRed_cen"/>
</dbReference>
<dbReference type="Gene3D" id="1.20.990.10">
    <property type="entry name" value="NADPH-cytochrome p450 Reductase, Chain A, domain 3"/>
    <property type="match status" value="1"/>
</dbReference>
<dbReference type="PANTHER" id="PTHR19384">
    <property type="entry name" value="NITRIC OXIDE SYNTHASE-RELATED"/>
    <property type="match status" value="1"/>
</dbReference>
<evidence type="ECO:0000256" key="14">
    <source>
        <dbReference type="SAM" id="MobiDB-lite"/>
    </source>
</evidence>
<dbReference type="SUPFAM" id="SSF53323">
    <property type="entry name" value="Pyruvate-ferredoxin oxidoreductase, PFOR, domain III"/>
    <property type="match status" value="1"/>
</dbReference>
<evidence type="ECO:0000256" key="10">
    <source>
        <dbReference type="ARBA" id="ARBA00022982"/>
    </source>
</evidence>
<comment type="catalytic activity">
    <reaction evidence="12">
        <text>hydrogen sulfide + 3 NADP(+) + 3 H2O = sulfite + 3 NADPH + 4 H(+)</text>
        <dbReference type="Rhea" id="RHEA:13801"/>
        <dbReference type="ChEBI" id="CHEBI:15377"/>
        <dbReference type="ChEBI" id="CHEBI:15378"/>
        <dbReference type="ChEBI" id="CHEBI:17359"/>
        <dbReference type="ChEBI" id="CHEBI:29919"/>
        <dbReference type="ChEBI" id="CHEBI:57783"/>
        <dbReference type="ChEBI" id="CHEBI:58349"/>
        <dbReference type="EC" id="1.8.1.2"/>
    </reaction>
</comment>
<dbReference type="RefSeq" id="XP_025340671.1">
    <property type="nucleotide sequence ID" value="XM_025487223.1"/>
</dbReference>
<dbReference type="PANTHER" id="PTHR19384:SF109">
    <property type="entry name" value="SULFITE REDUCTASE [NADPH] FLAVOPROTEIN COMPONENT"/>
    <property type="match status" value="1"/>
</dbReference>
<keyword evidence="5" id="KW-0813">Transport</keyword>